<comment type="similarity">
    <text evidence="1">Belongs to the peptidase M16 family.</text>
</comment>
<dbReference type="SUPFAM" id="SSF63411">
    <property type="entry name" value="LuxS/MPP-like metallohydrolase"/>
    <property type="match status" value="1"/>
</dbReference>
<dbReference type="Proteomes" id="UP000288805">
    <property type="component" value="Unassembled WGS sequence"/>
</dbReference>
<evidence type="ECO:0000313" key="9">
    <source>
        <dbReference type="Proteomes" id="UP000288805"/>
    </source>
</evidence>
<evidence type="ECO:0000256" key="3">
    <source>
        <dbReference type="ARBA" id="ARBA00022723"/>
    </source>
</evidence>
<gene>
    <name evidence="8" type="primary">PXM16_7</name>
    <name evidence="8" type="ORF">CK203_012370</name>
</gene>
<sequence>MIQQWMLAAPTEHLHLPDPNDFIPTDLSLKNVQEKAKFPVLLRKSSYSTLWYKPDTMFSTPKAYVKIDFNCPFASSSPEADVLTDIFTRLLMDYLNEDAYYAEVAGLYYCLSNTDSGFQVAMAGYNHKLRILLETVVKKIANFKVKPDRFLVIKVMINTSYATGKELVTKGYQNVKFQQPYQQAMCYRSLILHDNTWPWMDGLEVIPHLEADDLAKFVPMLLSRAFLECYIAGNIEPKEAEAMIHHIEDIFYSGPRPICQPLFPSQYLTNRVIKLDRGMSYFYPAEGLNPSDENSALVHYIQVQDSPKGKDCVIGGGEHGCHKIEKKGGVLGKKLKSLEEKLKS</sequence>
<evidence type="ECO:0000256" key="4">
    <source>
        <dbReference type="ARBA" id="ARBA00022801"/>
    </source>
</evidence>
<feature type="domain" description="Peptidase M16 middle/third" evidence="7">
    <location>
        <begin position="2"/>
        <end position="204"/>
    </location>
</feature>
<keyword evidence="5" id="KW-0862">Zinc</keyword>
<keyword evidence="6" id="KW-0482">Metalloprotease</keyword>
<dbReference type="EMBL" id="QGNW01000037">
    <property type="protein sequence ID" value="RVX09651.1"/>
    <property type="molecule type" value="Genomic_DNA"/>
</dbReference>
<accession>A0A438JL13</accession>
<evidence type="ECO:0000259" key="7">
    <source>
        <dbReference type="Pfam" id="PF16187"/>
    </source>
</evidence>
<dbReference type="AlphaFoldDB" id="A0A438JL13"/>
<dbReference type="InterPro" id="IPR011249">
    <property type="entry name" value="Metalloenz_LuxS/M16"/>
</dbReference>
<reference evidence="8 9" key="1">
    <citation type="journal article" date="2018" name="PLoS Genet.">
        <title>Population sequencing reveals clonal diversity and ancestral inbreeding in the grapevine cultivar Chardonnay.</title>
        <authorList>
            <person name="Roach M.J."/>
            <person name="Johnson D.L."/>
            <person name="Bohlmann J."/>
            <person name="van Vuuren H.J."/>
            <person name="Jones S.J."/>
            <person name="Pretorius I.S."/>
            <person name="Schmidt S.A."/>
            <person name="Borneman A.R."/>
        </authorList>
    </citation>
    <scope>NUCLEOTIDE SEQUENCE [LARGE SCALE GENOMIC DNA]</scope>
    <source>
        <strain evidence="9">cv. Chardonnay</strain>
        <tissue evidence="8">Leaf</tissue>
    </source>
</reference>
<name>A0A438JL13_VITVI</name>
<dbReference type="Pfam" id="PF16187">
    <property type="entry name" value="Peptidase_M16_M"/>
    <property type="match status" value="1"/>
</dbReference>
<dbReference type="InterPro" id="IPR032632">
    <property type="entry name" value="Peptidase_M16_M"/>
</dbReference>
<comment type="caution">
    <text evidence="8">The sequence shown here is derived from an EMBL/GenBank/DDBJ whole genome shotgun (WGS) entry which is preliminary data.</text>
</comment>
<dbReference type="PANTHER" id="PTHR43690">
    <property type="entry name" value="NARDILYSIN"/>
    <property type="match status" value="1"/>
</dbReference>
<proteinExistence type="inferred from homology"/>
<evidence type="ECO:0000256" key="2">
    <source>
        <dbReference type="ARBA" id="ARBA00022670"/>
    </source>
</evidence>
<dbReference type="Gene3D" id="3.30.830.10">
    <property type="entry name" value="Metalloenzyme, LuxS/M16 peptidase-like"/>
    <property type="match status" value="1"/>
</dbReference>
<dbReference type="FunFam" id="3.30.830.10:FF:000003">
    <property type="entry name" value="Insulin-degrading enzyme"/>
    <property type="match status" value="1"/>
</dbReference>
<evidence type="ECO:0000256" key="1">
    <source>
        <dbReference type="ARBA" id="ARBA00007261"/>
    </source>
</evidence>
<dbReference type="GO" id="GO:0008237">
    <property type="term" value="F:metallopeptidase activity"/>
    <property type="evidence" value="ECO:0007669"/>
    <property type="project" value="UniProtKB-KW"/>
</dbReference>
<dbReference type="GO" id="GO:0046872">
    <property type="term" value="F:metal ion binding"/>
    <property type="evidence" value="ECO:0007669"/>
    <property type="project" value="UniProtKB-KW"/>
</dbReference>
<evidence type="ECO:0000256" key="5">
    <source>
        <dbReference type="ARBA" id="ARBA00022833"/>
    </source>
</evidence>
<dbReference type="GO" id="GO:0006508">
    <property type="term" value="P:proteolysis"/>
    <property type="evidence" value="ECO:0007669"/>
    <property type="project" value="UniProtKB-KW"/>
</dbReference>
<keyword evidence="2" id="KW-0645">Protease</keyword>
<keyword evidence="4" id="KW-0378">Hydrolase</keyword>
<keyword evidence="3" id="KW-0479">Metal-binding</keyword>
<organism evidence="8 9">
    <name type="scientific">Vitis vinifera</name>
    <name type="common">Grape</name>
    <dbReference type="NCBI Taxonomy" id="29760"/>
    <lineage>
        <taxon>Eukaryota</taxon>
        <taxon>Viridiplantae</taxon>
        <taxon>Streptophyta</taxon>
        <taxon>Embryophyta</taxon>
        <taxon>Tracheophyta</taxon>
        <taxon>Spermatophyta</taxon>
        <taxon>Magnoliopsida</taxon>
        <taxon>eudicotyledons</taxon>
        <taxon>Gunneridae</taxon>
        <taxon>Pentapetalae</taxon>
        <taxon>rosids</taxon>
        <taxon>Vitales</taxon>
        <taxon>Vitaceae</taxon>
        <taxon>Viteae</taxon>
        <taxon>Vitis</taxon>
    </lineage>
</organism>
<evidence type="ECO:0000313" key="8">
    <source>
        <dbReference type="EMBL" id="RVX09651.1"/>
    </source>
</evidence>
<dbReference type="InterPro" id="IPR050626">
    <property type="entry name" value="Peptidase_M16"/>
</dbReference>
<protein>
    <submittedName>
        <fullName evidence="8">Insulin-degrading enzyme-like 1, peroxisomal</fullName>
    </submittedName>
</protein>
<dbReference type="PANTHER" id="PTHR43690:SF18">
    <property type="entry name" value="INSULIN-DEGRADING ENZYME-RELATED"/>
    <property type="match status" value="1"/>
</dbReference>
<evidence type="ECO:0000256" key="6">
    <source>
        <dbReference type="ARBA" id="ARBA00023049"/>
    </source>
</evidence>